<dbReference type="SUPFAM" id="SSF50331">
    <property type="entry name" value="MOP-like"/>
    <property type="match status" value="1"/>
</dbReference>
<keyword evidence="3 5" id="KW-0067">ATP-binding</keyword>
<dbReference type="GO" id="GO:0043190">
    <property type="term" value="C:ATP-binding cassette (ABC) transporter complex"/>
    <property type="evidence" value="ECO:0007669"/>
    <property type="project" value="InterPro"/>
</dbReference>
<dbReference type="Pfam" id="PF00005">
    <property type="entry name" value="ABC_tran"/>
    <property type="match status" value="1"/>
</dbReference>
<proteinExistence type="predicted"/>
<dbReference type="InterPro" id="IPR003439">
    <property type="entry name" value="ABC_transporter-like_ATP-bd"/>
</dbReference>
<dbReference type="InterPro" id="IPR027417">
    <property type="entry name" value="P-loop_NTPase"/>
</dbReference>
<dbReference type="Gene3D" id="2.40.50.100">
    <property type="match status" value="1"/>
</dbReference>
<dbReference type="GO" id="GO:0015697">
    <property type="term" value="P:quaternary ammonium group transport"/>
    <property type="evidence" value="ECO:0007669"/>
    <property type="project" value="UniProtKB-ARBA"/>
</dbReference>
<dbReference type="Pfam" id="PF08402">
    <property type="entry name" value="TOBE_2"/>
    <property type="match status" value="1"/>
</dbReference>
<dbReference type="InterPro" id="IPR013611">
    <property type="entry name" value="Transp-assoc_OB_typ2"/>
</dbReference>
<organism evidence="5 6">
    <name type="scientific">Maritimibacter alkaliphilus HTCC2654</name>
    <dbReference type="NCBI Taxonomy" id="314271"/>
    <lineage>
        <taxon>Bacteria</taxon>
        <taxon>Pseudomonadati</taxon>
        <taxon>Pseudomonadota</taxon>
        <taxon>Alphaproteobacteria</taxon>
        <taxon>Rhodobacterales</taxon>
        <taxon>Roseobacteraceae</taxon>
        <taxon>Maritimibacter</taxon>
    </lineage>
</organism>
<dbReference type="PANTHER" id="PTHR42781:SF4">
    <property type="entry name" value="SPERMIDINE_PUTRESCINE IMPORT ATP-BINDING PROTEIN POTA"/>
    <property type="match status" value="1"/>
</dbReference>
<keyword evidence="1" id="KW-0813">Transport</keyword>
<feature type="domain" description="ABC transporter" evidence="4">
    <location>
        <begin position="2"/>
        <end position="240"/>
    </location>
</feature>
<dbReference type="HOGENOM" id="CLU_000604_1_1_5"/>
<evidence type="ECO:0000259" key="4">
    <source>
        <dbReference type="PROSITE" id="PS50893"/>
    </source>
</evidence>
<evidence type="ECO:0000256" key="1">
    <source>
        <dbReference type="ARBA" id="ARBA00022448"/>
    </source>
</evidence>
<accession>A3VLL0</accession>
<dbReference type="Gene3D" id="3.40.50.300">
    <property type="entry name" value="P-loop containing nucleotide triphosphate hydrolases"/>
    <property type="match status" value="1"/>
</dbReference>
<name>A3VLL0_9RHOB</name>
<dbReference type="GO" id="GO:0016887">
    <property type="term" value="F:ATP hydrolysis activity"/>
    <property type="evidence" value="ECO:0007669"/>
    <property type="project" value="InterPro"/>
</dbReference>
<sequence>MLKVTKLTKSYGAVQVIHGIDFTVPEGECYALLGPSGCGKTTTLRCVAGLETASSGRIEISGQVVSDSERGIFVPVHERPIGMVFQSYAIWPHLNVFENVAYPLRVQRPRVAKSEIRERVNSVLNTVGMLKMADRSATQLSGGQQQRVALARALVREPKLLLLDEPLSNLDAQLRITMRNELADMIQRVGVTALFVTHDQAEAFVLADRMAVMNGGFIAQEGSPREIYRIPKDPFIAEFLGSANILRGRVGELAPGGRVALHIHGGPDLTLAYETPVSAGSEVDLVLRPERLLLSAEKPEIDTNVFEGRIRKLSFQGNVTECEIDIEGGLTLRAVSALDDDLVEGMPVWVRAPHATVIPAKQAA</sequence>
<evidence type="ECO:0000313" key="6">
    <source>
        <dbReference type="Proteomes" id="UP000002931"/>
    </source>
</evidence>
<dbReference type="PROSITE" id="PS50893">
    <property type="entry name" value="ABC_TRANSPORTER_2"/>
    <property type="match status" value="1"/>
</dbReference>
<dbReference type="eggNOG" id="COG3842">
    <property type="taxonomic scope" value="Bacteria"/>
</dbReference>
<protein>
    <submittedName>
        <fullName evidence="5">ABC transporter ATP-binding protein</fullName>
    </submittedName>
</protein>
<dbReference type="Proteomes" id="UP000002931">
    <property type="component" value="Unassembled WGS sequence"/>
</dbReference>
<dbReference type="InterPro" id="IPR050093">
    <property type="entry name" value="ABC_SmlMolc_Importer"/>
</dbReference>
<dbReference type="FunFam" id="3.40.50.300:FF:000425">
    <property type="entry name" value="Probable ABC transporter, ATP-binding subunit"/>
    <property type="match status" value="1"/>
</dbReference>
<reference evidence="5 6" key="1">
    <citation type="journal article" date="2010" name="J. Bacteriol.">
        <title>Genome sequences of Pelagibaca bermudensis HTCC2601T and Maritimibacter alkaliphilus HTCC2654T, the type strains of two marine Roseobacter genera.</title>
        <authorList>
            <person name="Thrash J.C."/>
            <person name="Cho J.C."/>
            <person name="Ferriera S."/>
            <person name="Johnson J."/>
            <person name="Vergin K.L."/>
            <person name="Giovannoni S.J."/>
        </authorList>
    </citation>
    <scope>NUCLEOTIDE SEQUENCE [LARGE SCALE GENOMIC DNA]</scope>
    <source>
        <strain evidence="5 6">HTCC2654</strain>
    </source>
</reference>
<dbReference type="InterPro" id="IPR008995">
    <property type="entry name" value="Mo/tungstate-bd_C_term_dom"/>
</dbReference>
<dbReference type="AlphaFoldDB" id="A3VLL0"/>
<dbReference type="InterPro" id="IPR017871">
    <property type="entry name" value="ABC_transporter-like_CS"/>
</dbReference>
<dbReference type="GO" id="GO:0005524">
    <property type="term" value="F:ATP binding"/>
    <property type="evidence" value="ECO:0007669"/>
    <property type="project" value="UniProtKB-KW"/>
</dbReference>
<dbReference type="EMBL" id="AAMT01000023">
    <property type="protein sequence ID" value="EAQ10898.1"/>
    <property type="molecule type" value="Genomic_DNA"/>
</dbReference>
<dbReference type="InterPro" id="IPR003593">
    <property type="entry name" value="AAA+_ATPase"/>
</dbReference>
<dbReference type="RefSeq" id="WP_008335861.1">
    <property type="nucleotide sequence ID" value="NZ_CH902580.1"/>
</dbReference>
<dbReference type="GO" id="GO:0022857">
    <property type="term" value="F:transmembrane transporter activity"/>
    <property type="evidence" value="ECO:0007669"/>
    <property type="project" value="InterPro"/>
</dbReference>
<keyword evidence="6" id="KW-1185">Reference proteome</keyword>
<dbReference type="PANTHER" id="PTHR42781">
    <property type="entry name" value="SPERMIDINE/PUTRESCINE IMPORT ATP-BINDING PROTEIN POTA"/>
    <property type="match status" value="1"/>
</dbReference>
<evidence type="ECO:0000256" key="2">
    <source>
        <dbReference type="ARBA" id="ARBA00022741"/>
    </source>
</evidence>
<evidence type="ECO:0000313" key="5">
    <source>
        <dbReference type="EMBL" id="EAQ10898.1"/>
    </source>
</evidence>
<dbReference type="PROSITE" id="PS00211">
    <property type="entry name" value="ABC_TRANSPORTER_1"/>
    <property type="match status" value="1"/>
</dbReference>
<gene>
    <name evidence="5" type="ORF">RB2654_22058</name>
</gene>
<keyword evidence="2" id="KW-0547">Nucleotide-binding</keyword>
<dbReference type="OrthoDB" id="9802264at2"/>
<comment type="caution">
    <text evidence="5">The sequence shown here is derived from an EMBL/GenBank/DDBJ whole genome shotgun (WGS) entry which is preliminary data.</text>
</comment>
<dbReference type="STRING" id="314271.RB2654_22058"/>
<evidence type="ECO:0000256" key="3">
    <source>
        <dbReference type="ARBA" id="ARBA00022840"/>
    </source>
</evidence>
<dbReference type="SMART" id="SM00382">
    <property type="entry name" value="AAA"/>
    <property type="match status" value="1"/>
</dbReference>
<dbReference type="SUPFAM" id="SSF52540">
    <property type="entry name" value="P-loop containing nucleoside triphosphate hydrolases"/>
    <property type="match status" value="1"/>
</dbReference>